<dbReference type="InterPro" id="IPR007110">
    <property type="entry name" value="Ig-like_dom"/>
</dbReference>
<dbReference type="eggNOG" id="ENOG502S1Y9">
    <property type="taxonomic scope" value="Eukaryota"/>
</dbReference>
<evidence type="ECO:0000256" key="22">
    <source>
        <dbReference type="SAM" id="Phobius"/>
    </source>
</evidence>
<dbReference type="GO" id="GO:1905404">
    <property type="term" value="P:positive regulation of activated CD8-positive, alpha-beta T cell apoptotic process"/>
    <property type="evidence" value="ECO:0007669"/>
    <property type="project" value="Ensembl"/>
</dbReference>
<evidence type="ECO:0000256" key="1">
    <source>
        <dbReference type="ARBA" id="ARBA00004158"/>
    </source>
</evidence>
<dbReference type="GO" id="GO:0031901">
    <property type="term" value="C:early endosome membrane"/>
    <property type="evidence" value="ECO:0007669"/>
    <property type="project" value="UniProtKB-SubCell"/>
</dbReference>
<evidence type="ECO:0000313" key="26">
    <source>
        <dbReference type="RefSeq" id="XP_005063766.1"/>
    </source>
</evidence>
<dbReference type="GO" id="GO:0032693">
    <property type="term" value="P:negative regulation of interleukin-10 production"/>
    <property type="evidence" value="ECO:0007669"/>
    <property type="project" value="Ensembl"/>
</dbReference>
<evidence type="ECO:0000256" key="15">
    <source>
        <dbReference type="ARBA" id="ARBA00023157"/>
    </source>
</evidence>
<evidence type="ECO:0000256" key="7">
    <source>
        <dbReference type="ARBA" id="ARBA00022729"/>
    </source>
</evidence>
<dbReference type="PANTHER" id="PTHR25466:SF3">
    <property type="entry name" value="PROGRAMMED CELL DEATH 1 LIGAND 1"/>
    <property type="match status" value="1"/>
</dbReference>
<dbReference type="GO" id="GO:0002250">
    <property type="term" value="P:adaptive immune response"/>
    <property type="evidence" value="ECO:0007669"/>
    <property type="project" value="UniProtKB-KW"/>
</dbReference>
<keyword evidence="8" id="KW-0677">Repeat</keyword>
<dbReference type="STRING" id="10036.ENSMAUP00000006981"/>
<dbReference type="GO" id="GO:0055038">
    <property type="term" value="C:recycling endosome membrane"/>
    <property type="evidence" value="ECO:0007669"/>
    <property type="project" value="UniProtKB-SubCell"/>
</dbReference>
<dbReference type="GO" id="GO:0015629">
    <property type="term" value="C:actin cytoskeleton"/>
    <property type="evidence" value="ECO:0007669"/>
    <property type="project" value="Ensembl"/>
</dbReference>
<dbReference type="GO" id="GO:0007166">
    <property type="term" value="P:cell surface receptor signaling pathway"/>
    <property type="evidence" value="ECO:0007669"/>
    <property type="project" value="Ensembl"/>
</dbReference>
<dbReference type="GeneID" id="101830642"/>
<evidence type="ECO:0000313" key="27">
    <source>
        <dbReference type="RefSeq" id="XP_021080847.1"/>
    </source>
</evidence>
<evidence type="ECO:0000256" key="2">
    <source>
        <dbReference type="ARBA" id="ARBA00004251"/>
    </source>
</evidence>
<accession>A0A1U7Q5Z5</accession>
<comment type="subcellular location">
    <subcellularLocation>
        <location evidence="2">Cell membrane</location>
        <topology evidence="2">Single-pass type I membrane protein</topology>
    </subcellularLocation>
    <subcellularLocation>
        <location evidence="1">Early endosome membrane</location>
        <topology evidence="1">Single-pass type I membrane protein</topology>
    </subcellularLocation>
    <subcellularLocation>
        <location evidence="3">Recycling endosome membrane</location>
        <topology evidence="3">Single-pass type I membrane protein</topology>
    </subcellularLocation>
</comment>
<dbReference type="GO" id="GO:0003713">
    <property type="term" value="F:transcription coactivator activity"/>
    <property type="evidence" value="ECO:0007669"/>
    <property type="project" value="Ensembl"/>
</dbReference>
<dbReference type="GO" id="GO:0032733">
    <property type="term" value="P:positive regulation of interleukin-10 production"/>
    <property type="evidence" value="ECO:0007669"/>
    <property type="project" value="Ensembl"/>
</dbReference>
<dbReference type="FunFam" id="2.60.40.10:FF:001299">
    <property type="entry name" value="Programmed cell death 1"/>
    <property type="match status" value="1"/>
</dbReference>
<dbReference type="GO" id="GO:0032689">
    <property type="term" value="P:negative regulation of type II interferon production"/>
    <property type="evidence" value="ECO:0007669"/>
    <property type="project" value="Ensembl"/>
</dbReference>
<dbReference type="Proteomes" id="UP000886700">
    <property type="component" value="Unplaced"/>
</dbReference>
<dbReference type="KEGG" id="maua:101830642"/>
<dbReference type="RefSeq" id="XP_021080847.1">
    <property type="nucleotide sequence ID" value="XM_021225188.1"/>
</dbReference>
<dbReference type="InterPro" id="IPR013783">
    <property type="entry name" value="Ig-like_fold"/>
</dbReference>
<dbReference type="GO" id="GO:0048018">
    <property type="term" value="F:receptor ligand activity"/>
    <property type="evidence" value="ECO:0007669"/>
    <property type="project" value="Ensembl"/>
</dbReference>
<evidence type="ECO:0000256" key="10">
    <source>
        <dbReference type="ARBA" id="ARBA00022843"/>
    </source>
</evidence>
<feature type="transmembrane region" description="Helical" evidence="22">
    <location>
        <begin position="241"/>
        <end position="260"/>
    </location>
</feature>
<keyword evidence="15" id="KW-1015">Disulfide bond</keyword>
<dbReference type="InterPro" id="IPR051713">
    <property type="entry name" value="T-cell_Activation_Regulation"/>
</dbReference>
<keyword evidence="11" id="KW-0391">Immunity</keyword>
<dbReference type="GO" id="GO:0035666">
    <property type="term" value="P:TRIF-dependent toll-like receptor signaling pathway"/>
    <property type="evidence" value="ECO:0007669"/>
    <property type="project" value="Ensembl"/>
</dbReference>
<evidence type="ECO:0000256" key="23">
    <source>
        <dbReference type="SAM" id="SignalP"/>
    </source>
</evidence>
<evidence type="ECO:0000256" key="3">
    <source>
        <dbReference type="ARBA" id="ARBA00004480"/>
    </source>
</evidence>
<evidence type="ECO:0000256" key="13">
    <source>
        <dbReference type="ARBA" id="ARBA00023130"/>
    </source>
</evidence>
<dbReference type="Pfam" id="PF22705">
    <property type="entry name" value="C2-set_3"/>
    <property type="match status" value="1"/>
</dbReference>
<evidence type="ECO:0000256" key="17">
    <source>
        <dbReference type="ARBA" id="ARBA00023180"/>
    </source>
</evidence>
<keyword evidence="9" id="KW-0967">Endosome</keyword>
<dbReference type="CTD" id="29126"/>
<name>A0A1U7Q5Z5_MESAU</name>
<gene>
    <name evidence="26 27" type="primary">Cd274</name>
</gene>
<feature type="domain" description="Ig-like" evidence="24">
    <location>
        <begin position="18"/>
        <end position="128"/>
    </location>
</feature>
<dbReference type="SMART" id="SM00409">
    <property type="entry name" value="IG"/>
    <property type="match status" value="2"/>
</dbReference>
<keyword evidence="10" id="KW-0832">Ubl conjugation</keyword>
<dbReference type="GO" id="GO:2000562">
    <property type="term" value="P:negative regulation of CD4-positive, alpha-beta T cell proliferation"/>
    <property type="evidence" value="ECO:0007669"/>
    <property type="project" value="Ensembl"/>
</dbReference>
<feature type="signal peptide" evidence="23">
    <location>
        <begin position="1"/>
        <end position="19"/>
    </location>
</feature>
<evidence type="ECO:0000256" key="5">
    <source>
        <dbReference type="ARBA" id="ARBA00022475"/>
    </source>
</evidence>
<dbReference type="GO" id="GO:0031295">
    <property type="term" value="P:T cell costimulation"/>
    <property type="evidence" value="ECO:0007669"/>
    <property type="project" value="Ensembl"/>
</dbReference>
<keyword evidence="7 23" id="KW-0732">Signal</keyword>
<dbReference type="RefSeq" id="XP_005063766.1">
    <property type="nucleotide sequence ID" value="XM_005063709.3"/>
</dbReference>
<proteinExistence type="inferred from homology"/>
<evidence type="ECO:0000256" key="8">
    <source>
        <dbReference type="ARBA" id="ARBA00022737"/>
    </source>
</evidence>
<evidence type="ECO:0000256" key="14">
    <source>
        <dbReference type="ARBA" id="ARBA00023136"/>
    </source>
</evidence>
<dbReference type="GeneTree" id="ENSGT00940000161430"/>
<feature type="chain" id="PRO_5044566343" description="Programmed cell death 1 ligand 1" evidence="23">
    <location>
        <begin position="20"/>
        <end position="290"/>
    </location>
</feature>
<keyword evidence="13" id="KW-1064">Adaptive immunity</keyword>
<keyword evidence="12 22" id="KW-1133">Transmembrane helix</keyword>
<dbReference type="PROSITE" id="PS50835">
    <property type="entry name" value="IG_LIKE"/>
    <property type="match status" value="2"/>
</dbReference>
<keyword evidence="18" id="KW-0393">Immunoglobulin domain</keyword>
<dbReference type="GO" id="GO:1903556">
    <property type="term" value="P:negative regulation of tumor necrosis factor superfamily cytokine production"/>
    <property type="evidence" value="ECO:0007669"/>
    <property type="project" value="Ensembl"/>
</dbReference>
<dbReference type="GO" id="GO:0034097">
    <property type="term" value="P:response to cytokine"/>
    <property type="evidence" value="ECO:0007669"/>
    <property type="project" value="Ensembl"/>
</dbReference>
<evidence type="ECO:0000256" key="12">
    <source>
        <dbReference type="ARBA" id="ARBA00022989"/>
    </source>
</evidence>
<keyword evidence="16" id="KW-0675">Receptor</keyword>
<dbReference type="Pfam" id="PF07686">
    <property type="entry name" value="V-set"/>
    <property type="match status" value="1"/>
</dbReference>
<evidence type="ECO:0000256" key="4">
    <source>
        <dbReference type="ARBA" id="ARBA00007591"/>
    </source>
</evidence>
<keyword evidence="5" id="KW-1003">Cell membrane</keyword>
<dbReference type="AlphaFoldDB" id="A0A1U7Q5Z5"/>
<dbReference type="GO" id="GO:0071222">
    <property type="term" value="P:cellular response to lipopolysaccharide"/>
    <property type="evidence" value="ECO:0007669"/>
    <property type="project" value="TreeGrafter"/>
</dbReference>
<evidence type="ECO:0000256" key="6">
    <source>
        <dbReference type="ARBA" id="ARBA00022692"/>
    </source>
</evidence>
<dbReference type="OrthoDB" id="8680608at2759"/>
<dbReference type="InterPro" id="IPR013106">
    <property type="entry name" value="Ig_V-set"/>
</dbReference>
<dbReference type="InterPro" id="IPR036179">
    <property type="entry name" value="Ig-like_dom_sf"/>
</dbReference>
<keyword evidence="14 22" id="KW-0472">Membrane</keyword>
<comment type="similarity">
    <text evidence="4">Belongs to the immunoglobulin superfamily. BTN/MOG family.</text>
</comment>
<comment type="function">
    <text evidence="19">The PDCD1-mediated inhibitory pathway is exploited by tumors to attenuate anti-tumor immunity and escape destruction by the immune system, thereby facilitating tumor survival. The interaction with PDCD1/PD-1 inhibits cytotoxic T lymphocytes (CTLs) effector function. The blockage of the PDCD1-mediated pathway results in the reversal of the exhausted T-cell phenotype and the normalization of the anti-tumor response, providing a rationale for cancer immunotherapy.</text>
</comment>
<dbReference type="GO" id="GO:0070062">
    <property type="term" value="C:extracellular exosome"/>
    <property type="evidence" value="ECO:0007669"/>
    <property type="project" value="Ensembl"/>
</dbReference>
<reference evidence="26" key="1">
    <citation type="submission" date="2022-04" db="UniProtKB">
        <authorList>
            <consortium name="RefSeq"/>
        </authorList>
    </citation>
    <scope>IDENTIFICATION</scope>
</reference>
<dbReference type="GO" id="GO:0042102">
    <property type="term" value="P:positive regulation of T cell proliferation"/>
    <property type="evidence" value="ECO:0007669"/>
    <property type="project" value="TreeGrafter"/>
</dbReference>
<evidence type="ECO:0000256" key="19">
    <source>
        <dbReference type="ARBA" id="ARBA00058479"/>
    </source>
</evidence>
<keyword evidence="6 22" id="KW-0812">Transmembrane</keyword>
<dbReference type="FunFam" id="2.60.40.10:FF:001063">
    <property type="entry name" value="Programmed cell death ligand 1"/>
    <property type="match status" value="1"/>
</dbReference>
<evidence type="ECO:0000256" key="9">
    <source>
        <dbReference type="ARBA" id="ARBA00022753"/>
    </source>
</evidence>
<evidence type="ECO:0000256" key="21">
    <source>
        <dbReference type="ARBA" id="ARBA00081258"/>
    </source>
</evidence>
<dbReference type="GO" id="GO:0009897">
    <property type="term" value="C:external side of plasma membrane"/>
    <property type="evidence" value="ECO:0007669"/>
    <property type="project" value="Ensembl"/>
</dbReference>
<dbReference type="InterPro" id="IPR003599">
    <property type="entry name" value="Ig_sub"/>
</dbReference>
<evidence type="ECO:0000256" key="18">
    <source>
        <dbReference type="ARBA" id="ARBA00023319"/>
    </source>
</evidence>
<dbReference type="InterPro" id="IPR053896">
    <property type="entry name" value="BTN3A2-like_Ig-C"/>
</dbReference>
<dbReference type="GO" id="GO:0046007">
    <property type="term" value="P:negative regulation of activated T cell proliferation"/>
    <property type="evidence" value="ECO:0007669"/>
    <property type="project" value="Ensembl"/>
</dbReference>
<sequence>MTIFVIVTIFTVCCHLLNAFTITAPKELYEVEYGSNVTIECRFPVKHQLDLLSLVVYWEKNDNPVIQFVDGKVDLKHQHSSFRGRAWLPKEQILKGNAGLQITNVKLQDAGVYGCMISYGGADYKRITLQVNAPYRKINHRISMDPVTSEHELTCQAEGYPEAEVIWTNSDKQSLSDKTTVTISQTEEKLFNVTSTLRINATANDAFYCTFWRLQSGENHTAELIIPEPLAEFLPNKRTHWVLLGPLLLLLVASIVFFCIRKRVRTLDVEKCGIEDTNSKNQNDTQFEET</sequence>
<evidence type="ECO:0000256" key="16">
    <source>
        <dbReference type="ARBA" id="ARBA00023170"/>
    </source>
</evidence>
<dbReference type="GO" id="GO:2001186">
    <property type="term" value="P:negative regulation of CD8-positive, alpha-beta T cell activation"/>
    <property type="evidence" value="ECO:0007669"/>
    <property type="project" value="Ensembl"/>
</dbReference>
<keyword evidence="17" id="KW-0325">Glycoprotein</keyword>
<dbReference type="SMR" id="A0A1U7Q5Z5"/>
<evidence type="ECO:0000256" key="11">
    <source>
        <dbReference type="ARBA" id="ARBA00022859"/>
    </source>
</evidence>
<evidence type="ECO:0000313" key="25">
    <source>
        <dbReference type="Proteomes" id="UP000886700"/>
    </source>
</evidence>
<keyword evidence="25" id="KW-1185">Reference proteome</keyword>
<dbReference type="GO" id="GO:0002841">
    <property type="term" value="P:negative regulation of T cell mediated immune response to tumor cell"/>
    <property type="evidence" value="ECO:0007669"/>
    <property type="project" value="Ensembl"/>
</dbReference>
<feature type="domain" description="Ig-like" evidence="24">
    <location>
        <begin position="153"/>
        <end position="225"/>
    </location>
</feature>
<dbReference type="GO" id="GO:0005654">
    <property type="term" value="C:nucleoplasm"/>
    <property type="evidence" value="ECO:0007669"/>
    <property type="project" value="Ensembl"/>
</dbReference>
<dbReference type="SUPFAM" id="SSF48726">
    <property type="entry name" value="Immunoglobulin"/>
    <property type="match status" value="2"/>
</dbReference>
<dbReference type="Gene3D" id="2.60.40.10">
    <property type="entry name" value="Immunoglobulins"/>
    <property type="match status" value="2"/>
</dbReference>
<dbReference type="PANTHER" id="PTHR25466">
    <property type="entry name" value="T-LYMPHOCYTE ACTIVATION ANTIGEN"/>
    <property type="match status" value="1"/>
</dbReference>
<protein>
    <recommendedName>
        <fullName evidence="20">Programmed cell death 1 ligand 1</fullName>
    </recommendedName>
    <alternativeName>
        <fullName evidence="21">B7 homolog 1</fullName>
    </alternativeName>
</protein>
<evidence type="ECO:0000256" key="20">
    <source>
        <dbReference type="ARBA" id="ARBA00070411"/>
    </source>
</evidence>
<organism evidence="26">
    <name type="scientific">Mesocricetus auratus</name>
    <name type="common">Golden hamster</name>
    <dbReference type="NCBI Taxonomy" id="10036"/>
    <lineage>
        <taxon>Eukaryota</taxon>
        <taxon>Metazoa</taxon>
        <taxon>Chordata</taxon>
        <taxon>Craniata</taxon>
        <taxon>Vertebrata</taxon>
        <taxon>Euteleostomi</taxon>
        <taxon>Mammalia</taxon>
        <taxon>Eutheria</taxon>
        <taxon>Euarchontoglires</taxon>
        <taxon>Glires</taxon>
        <taxon>Rodentia</taxon>
        <taxon>Myomorpha</taxon>
        <taxon>Muroidea</taxon>
        <taxon>Cricetidae</taxon>
        <taxon>Cricetinae</taxon>
        <taxon>Mesocricetus</taxon>
    </lineage>
</organism>
<evidence type="ECO:0000259" key="24">
    <source>
        <dbReference type="PROSITE" id="PS50835"/>
    </source>
</evidence>